<reference evidence="4" key="1">
    <citation type="submission" date="2022-02" db="EMBL/GenBank/DDBJ databases">
        <title>Qipengyuania spongiae sp. nov., isolated from marine sponge.</title>
        <authorList>
            <person name="Li Z."/>
            <person name="Zhang M."/>
        </authorList>
    </citation>
    <scope>NUCLEOTIDE SEQUENCE</scope>
    <source>
        <strain evidence="4">PHS-Z21</strain>
    </source>
</reference>
<feature type="compositionally biased region" description="Low complexity" evidence="2">
    <location>
        <begin position="159"/>
        <end position="173"/>
    </location>
</feature>
<organism evidence="4 5">
    <name type="scientific">Qipengyuania spongiae</name>
    <dbReference type="NCBI Taxonomy" id="2909673"/>
    <lineage>
        <taxon>Bacteria</taxon>
        <taxon>Pseudomonadati</taxon>
        <taxon>Pseudomonadota</taxon>
        <taxon>Alphaproteobacteria</taxon>
        <taxon>Sphingomonadales</taxon>
        <taxon>Erythrobacteraceae</taxon>
        <taxon>Qipengyuania</taxon>
    </lineage>
</organism>
<keyword evidence="5" id="KW-1185">Reference proteome</keyword>
<dbReference type="RefSeq" id="WP_265559512.1">
    <property type="nucleotide sequence ID" value="NZ_CP092471.1"/>
</dbReference>
<protein>
    <submittedName>
        <fullName evidence="4">OstA family protein</fullName>
    </submittedName>
</protein>
<dbReference type="Proteomes" id="UP001065265">
    <property type="component" value="Chromosome"/>
</dbReference>
<sequence length="193" mass="19877">MLRKPSSPAAALGTRAAKSFLLGFAATAVAFAGIQLNAQAIAGHNSNAPVDYAANRIELQDRQNRVVLSGNVVITQAGLTLNAARTLVNYSDAGSLQIQRIMATGGVTVTRGNERARGDNAVYDFNRRIITMAGNVRLNRGSDTLNGGRLVIDLASGVSSVDGSASGSSSVEGVEARESGGRVSGTFSVPEGD</sequence>
<evidence type="ECO:0000259" key="3">
    <source>
        <dbReference type="Pfam" id="PF03968"/>
    </source>
</evidence>
<dbReference type="InterPro" id="IPR052037">
    <property type="entry name" value="LPS_export_LptA"/>
</dbReference>
<name>A0ABY5T398_9SPHN</name>
<dbReference type="InterPro" id="IPR005653">
    <property type="entry name" value="OstA-like_N"/>
</dbReference>
<evidence type="ECO:0000313" key="5">
    <source>
        <dbReference type="Proteomes" id="UP001065265"/>
    </source>
</evidence>
<dbReference type="PANTHER" id="PTHR36504:SF1">
    <property type="entry name" value="LIPOPOLYSACCHARIDE EXPORT SYSTEM PROTEIN LPTA"/>
    <property type="match status" value="1"/>
</dbReference>
<accession>A0ABY5T398</accession>
<gene>
    <name evidence="4" type="ORF">L1F33_02275</name>
</gene>
<feature type="domain" description="Organic solvent tolerance-like N-terminal" evidence="3">
    <location>
        <begin position="54"/>
        <end position="157"/>
    </location>
</feature>
<feature type="region of interest" description="Disordered" evidence="2">
    <location>
        <begin position="159"/>
        <end position="193"/>
    </location>
</feature>
<dbReference type="PANTHER" id="PTHR36504">
    <property type="entry name" value="LIPOPOLYSACCHARIDE EXPORT SYSTEM PROTEIN LPTA"/>
    <property type="match status" value="1"/>
</dbReference>
<proteinExistence type="predicted"/>
<evidence type="ECO:0000256" key="1">
    <source>
        <dbReference type="ARBA" id="ARBA00022729"/>
    </source>
</evidence>
<keyword evidence="1" id="KW-0732">Signal</keyword>
<dbReference type="Pfam" id="PF03968">
    <property type="entry name" value="LptD_N"/>
    <property type="match status" value="1"/>
</dbReference>
<dbReference type="Gene3D" id="2.60.450.10">
    <property type="entry name" value="Lipopolysaccharide (LPS) transport protein A like domain"/>
    <property type="match status" value="1"/>
</dbReference>
<evidence type="ECO:0000313" key="4">
    <source>
        <dbReference type="EMBL" id="UVI39811.1"/>
    </source>
</evidence>
<evidence type="ECO:0000256" key="2">
    <source>
        <dbReference type="SAM" id="MobiDB-lite"/>
    </source>
</evidence>
<dbReference type="EMBL" id="CP092471">
    <property type="protein sequence ID" value="UVI39811.1"/>
    <property type="molecule type" value="Genomic_DNA"/>
</dbReference>